<reference evidence="2 3" key="1">
    <citation type="submission" date="2016-11" db="EMBL/GenBank/DDBJ databases">
        <authorList>
            <person name="Jaros S."/>
            <person name="Januszkiewicz K."/>
            <person name="Wedrychowicz H."/>
        </authorList>
    </citation>
    <scope>NUCLEOTIDE SEQUENCE [LARGE SCALE GENOMIC DNA]</scope>
    <source>
        <strain evidence="2 3">KHT3</strain>
    </source>
</reference>
<accession>A0A1M6WZE2</accession>
<evidence type="ECO:0000313" key="2">
    <source>
        <dbReference type="EMBL" id="SHK99120.1"/>
    </source>
</evidence>
<evidence type="ECO:0008006" key="4">
    <source>
        <dbReference type="Google" id="ProtNLM"/>
    </source>
</evidence>
<dbReference type="EMBL" id="FRBD01000018">
    <property type="protein sequence ID" value="SHK99120.1"/>
    <property type="molecule type" value="Genomic_DNA"/>
</dbReference>
<evidence type="ECO:0000256" key="1">
    <source>
        <dbReference type="SAM" id="MobiDB-lite"/>
    </source>
</evidence>
<gene>
    <name evidence="2" type="ORF">SAMN05216463_11887</name>
</gene>
<dbReference type="Proteomes" id="UP000184130">
    <property type="component" value="Unassembled WGS sequence"/>
</dbReference>
<dbReference type="AlphaFoldDB" id="A0A1M6WZE2"/>
<proteinExistence type="predicted"/>
<name>A0A1M6WZE2_XYLRU</name>
<protein>
    <recommendedName>
        <fullName evidence="4">DUF3987 domain-containing protein</fullName>
    </recommendedName>
</protein>
<organism evidence="2 3">
    <name type="scientific">Xylanibacter ruminicola</name>
    <name type="common">Prevotella ruminicola</name>
    <dbReference type="NCBI Taxonomy" id="839"/>
    <lineage>
        <taxon>Bacteria</taxon>
        <taxon>Pseudomonadati</taxon>
        <taxon>Bacteroidota</taxon>
        <taxon>Bacteroidia</taxon>
        <taxon>Bacteroidales</taxon>
        <taxon>Prevotellaceae</taxon>
        <taxon>Xylanibacter</taxon>
    </lineage>
</organism>
<sequence>MTKLFLLPVVCISVTPLVVSIVFITFAPVFNITTTMTEETNNSNRPIIERQMIAAGQEIEELMEFYPCLREICRGLKTGAYPAAMFAGAAFLGTLMTRCTYRFYHRPRELRRLNYSIFIIGDPGSGKSFVSTLYELLAEPIRKVSKEGENAENRYRRKRKEWMDNGQKGDGPQKPKVLIRTHPARTSNKVFIEDMIHATEMVDGKEMHLHMLSFDTELDNAIRQQGEAWNNKTYLELKAFHNEEDGQFYANYDSELCNFNVFWNFVYTGTPNALKTKVNAQNIGNGFSTRLAAIPMPTTHFEMLKREEPKEAGVEPEEYKTMRMWAERLDKVHGELPIKQLVDCCYDWAADRMKDAEEDQSKTDALLLKRVPYYGIAVSVPFIMMRHWDEWQQKGTLSIDDTDLRLCRLAMDIQFWCQRHYFARYWDYYFMQQAQCISAPIQKRHTKLMRLRYSALPDEFSNLTLQVILGVPQRTAEKMIERWYKDGFIDRTETGLYKKLYLELT</sequence>
<feature type="region of interest" description="Disordered" evidence="1">
    <location>
        <begin position="147"/>
        <end position="176"/>
    </location>
</feature>
<evidence type="ECO:0000313" key="3">
    <source>
        <dbReference type="Proteomes" id="UP000184130"/>
    </source>
</evidence>